<feature type="region of interest" description="Disordered" evidence="1">
    <location>
        <begin position="84"/>
        <end position="179"/>
    </location>
</feature>
<evidence type="ECO:0000256" key="1">
    <source>
        <dbReference type="SAM" id="MobiDB-lite"/>
    </source>
</evidence>
<dbReference type="Proteomes" id="UP000789901">
    <property type="component" value="Unassembled WGS sequence"/>
</dbReference>
<name>A0ABN7UXZ0_GIGMA</name>
<accession>A0ABN7UXZ0</accession>
<feature type="compositionally biased region" description="Polar residues" evidence="1">
    <location>
        <begin position="120"/>
        <end position="151"/>
    </location>
</feature>
<evidence type="ECO:0000313" key="2">
    <source>
        <dbReference type="EMBL" id="CAG8699608.1"/>
    </source>
</evidence>
<comment type="caution">
    <text evidence="2">The sequence shown here is derived from an EMBL/GenBank/DDBJ whole genome shotgun (WGS) entry which is preliminary data.</text>
</comment>
<protein>
    <submittedName>
        <fullName evidence="2">4189_t:CDS:1</fullName>
    </submittedName>
</protein>
<sequence length="179" mass="20188">MVNFWKNIANIINERFSTNYTGYQCKGKFQNLVRDYTEIEQGVDPELGRDTLKSFILVFGRDQTETIICGLKTLETVFDQVHNANTSSRRRELRCRNHTPPPTYDEVSSMLSMGRHESTTDQITHPKNVANNNVNQPDVENSVSYQGNASGVNDAGGNSDNNPAHNENENSNHNNNNLI</sequence>
<dbReference type="EMBL" id="CAJVQB010007234">
    <property type="protein sequence ID" value="CAG8699608.1"/>
    <property type="molecule type" value="Genomic_DNA"/>
</dbReference>
<reference evidence="2 3" key="1">
    <citation type="submission" date="2021-06" db="EMBL/GenBank/DDBJ databases">
        <authorList>
            <person name="Kallberg Y."/>
            <person name="Tangrot J."/>
            <person name="Rosling A."/>
        </authorList>
    </citation>
    <scope>NUCLEOTIDE SEQUENCE [LARGE SCALE GENOMIC DNA]</scope>
    <source>
        <strain evidence="2 3">120-4 pot B 10/14</strain>
    </source>
</reference>
<organism evidence="2 3">
    <name type="scientific">Gigaspora margarita</name>
    <dbReference type="NCBI Taxonomy" id="4874"/>
    <lineage>
        <taxon>Eukaryota</taxon>
        <taxon>Fungi</taxon>
        <taxon>Fungi incertae sedis</taxon>
        <taxon>Mucoromycota</taxon>
        <taxon>Glomeromycotina</taxon>
        <taxon>Glomeromycetes</taxon>
        <taxon>Diversisporales</taxon>
        <taxon>Gigasporaceae</taxon>
        <taxon>Gigaspora</taxon>
    </lineage>
</organism>
<keyword evidence="3" id="KW-1185">Reference proteome</keyword>
<gene>
    <name evidence="2" type="ORF">GMARGA_LOCUS12037</name>
</gene>
<feature type="compositionally biased region" description="Low complexity" evidence="1">
    <location>
        <begin position="158"/>
        <end position="179"/>
    </location>
</feature>
<evidence type="ECO:0000313" key="3">
    <source>
        <dbReference type="Proteomes" id="UP000789901"/>
    </source>
</evidence>
<proteinExistence type="predicted"/>